<dbReference type="HOGENOM" id="CLU_165255_1_2_2"/>
<dbReference type="GeneID" id="14651905"/>
<dbReference type="RefSeq" id="WP_015410365.1">
    <property type="nucleotide sequence ID" value="NC_020388.1"/>
</dbReference>
<dbReference type="eggNOG" id="arCOG02062">
    <property type="taxonomic scope" value="Archaea"/>
</dbReference>
<dbReference type="STRING" id="268739.Nmlp_3503"/>
<dbReference type="EMBL" id="HF582854">
    <property type="protein sequence ID" value="CCQ37628.1"/>
    <property type="molecule type" value="Genomic_DNA"/>
</dbReference>
<dbReference type="CDD" id="cd00291">
    <property type="entry name" value="SirA_YedF_YeeD"/>
    <property type="match status" value="1"/>
</dbReference>
<reference evidence="2 3" key="1">
    <citation type="journal article" date="2013" name="Genome Announc.">
        <title>Genome of the haloarchaeon Natronomonas moolapensis, a neutrophilic member of a previously haloalkaliphilic genus.</title>
        <authorList>
            <person name="Dyall-Smith M.L."/>
            <person name="Pfeiffer F."/>
            <person name="Oberwinkler T."/>
            <person name="Klee K."/>
            <person name="Rampp M."/>
            <person name="Palm P."/>
            <person name="Gross K."/>
            <person name="Schuster S.C."/>
            <person name="Oesterhelt D."/>
        </authorList>
    </citation>
    <scope>NUCLEOTIDE SEQUENCE [LARGE SCALE GENOMIC DNA]</scope>
    <source>
        <strain evidence="3">DSM 18674 / JCM 14361 / 8.8.11</strain>
    </source>
</reference>
<sequence length="81" mass="8426">MTPQTELGADVTVDSRGAGCPGPLMGLVGEVHNAEQGAVVRLLSDNERSLGDVPGWAEEAGNDLAGVVDGKKHHGFYLEKV</sequence>
<accession>M1XTA3</accession>
<organism evidence="2 3">
    <name type="scientific">Natronomonas moolapensis (strain DSM 18674 / CECT 7526 / JCM 14361 / 8.8.11)</name>
    <dbReference type="NCBI Taxonomy" id="268739"/>
    <lineage>
        <taxon>Archaea</taxon>
        <taxon>Methanobacteriati</taxon>
        <taxon>Methanobacteriota</taxon>
        <taxon>Stenosarchaea group</taxon>
        <taxon>Halobacteria</taxon>
        <taxon>Halobacteriales</taxon>
        <taxon>Natronomonadaceae</taxon>
        <taxon>Natronomonas</taxon>
    </lineage>
</organism>
<name>M1XTA3_NATM8</name>
<dbReference type="InterPro" id="IPR001455">
    <property type="entry name" value="TusA-like"/>
</dbReference>
<evidence type="ECO:0000259" key="1">
    <source>
        <dbReference type="PROSITE" id="PS01148"/>
    </source>
</evidence>
<dbReference type="Gene3D" id="3.30.110.40">
    <property type="entry name" value="TusA-like domain"/>
    <property type="match status" value="1"/>
</dbReference>
<dbReference type="AlphaFoldDB" id="M1XTA3"/>
<dbReference type="OrthoDB" id="45650at2157"/>
<dbReference type="Proteomes" id="UP000011867">
    <property type="component" value="Chromosome"/>
</dbReference>
<feature type="domain" description="UPF0033" evidence="1">
    <location>
        <begin position="13"/>
        <end position="37"/>
    </location>
</feature>
<evidence type="ECO:0000313" key="3">
    <source>
        <dbReference type="Proteomes" id="UP000011867"/>
    </source>
</evidence>
<dbReference type="InterPro" id="IPR036868">
    <property type="entry name" value="TusA-like_sf"/>
</dbReference>
<proteinExistence type="predicted"/>
<evidence type="ECO:0000313" key="2">
    <source>
        <dbReference type="EMBL" id="CCQ37628.1"/>
    </source>
</evidence>
<gene>
    <name evidence="2" type="ordered locus">Nmlp_3503</name>
</gene>
<keyword evidence="3" id="KW-1185">Reference proteome</keyword>
<dbReference type="PROSITE" id="PS01148">
    <property type="entry name" value="UPF0033"/>
    <property type="match status" value="1"/>
</dbReference>
<protein>
    <submittedName>
        <fullName evidence="2">UPF0033 family protein</fullName>
    </submittedName>
</protein>
<dbReference type="KEGG" id="nmo:Nmlp_3503"/>
<dbReference type="Pfam" id="PF01206">
    <property type="entry name" value="TusA"/>
    <property type="match status" value="1"/>
</dbReference>
<dbReference type="SUPFAM" id="SSF64307">
    <property type="entry name" value="SirA-like"/>
    <property type="match status" value="1"/>
</dbReference>